<feature type="region of interest" description="Disordered" evidence="7">
    <location>
        <begin position="1"/>
        <end position="35"/>
    </location>
</feature>
<evidence type="ECO:0000256" key="4">
    <source>
        <dbReference type="ARBA" id="ARBA00022723"/>
    </source>
</evidence>
<dbReference type="InterPro" id="IPR016055">
    <property type="entry name" value="A-D-PHexomutase_a/b/a-I/II/III"/>
</dbReference>
<comment type="caution">
    <text evidence="12">The sequence shown here is derived from an EMBL/GenBank/DDBJ whole genome shotgun (WGS) entry which is preliminary data.</text>
</comment>
<evidence type="ECO:0000259" key="9">
    <source>
        <dbReference type="Pfam" id="PF02878"/>
    </source>
</evidence>
<evidence type="ECO:0000313" key="12">
    <source>
        <dbReference type="EMBL" id="MBD8078083.1"/>
    </source>
</evidence>
<dbReference type="PROSITE" id="PS00710">
    <property type="entry name" value="PGM_PMM"/>
    <property type="match status" value="1"/>
</dbReference>
<evidence type="ECO:0000259" key="11">
    <source>
        <dbReference type="Pfam" id="PF02880"/>
    </source>
</evidence>
<evidence type="ECO:0000259" key="8">
    <source>
        <dbReference type="Pfam" id="PF00408"/>
    </source>
</evidence>
<dbReference type="EMBL" id="JACYHB010000002">
    <property type="protein sequence ID" value="MBD8078083.1"/>
    <property type="molecule type" value="Genomic_DNA"/>
</dbReference>
<keyword evidence="13" id="KW-1185">Reference proteome</keyword>
<organism evidence="12 13">
    <name type="scientific">Cellulosimicrobium arenosum</name>
    <dbReference type="NCBI Taxonomy" id="2708133"/>
    <lineage>
        <taxon>Bacteria</taxon>
        <taxon>Bacillati</taxon>
        <taxon>Actinomycetota</taxon>
        <taxon>Actinomycetes</taxon>
        <taxon>Micrococcales</taxon>
        <taxon>Promicromonosporaceae</taxon>
        <taxon>Cellulosimicrobium</taxon>
    </lineage>
</organism>
<dbReference type="InterPro" id="IPR036900">
    <property type="entry name" value="A-D-PHexomutase_C_sf"/>
</dbReference>
<keyword evidence="5" id="KW-0460">Magnesium</keyword>
<dbReference type="InterPro" id="IPR005845">
    <property type="entry name" value="A-D-PHexomutase_a/b/a-II"/>
</dbReference>
<sequence length="623" mass="65610">MTDRTTSRRTGRDAGRASSGSSVDAADDPSFDPGSSHARFLEGVAAWIDADVDADDQRELLHLLELADSPDPRRHDVRSAALADLRDRFAGPLEFGTAGMRGRMGAGQHRMNRAVVVRAAAGLSSWLWSSLGGAAGPRPRVVIGFDGRHRSRTFARDSAAVLAAADVEALVLPSALPTPVLAFAVRHLGADAGIMVTASHNPKADNGYKVYLGGRVVTGAGQGAQLVPPTETEISAAIATVGPAREVPRASDGWTVLGPELVDAYVASVVALSDGAPRRVRVVTTALHGVGAGVLARVLREAGFRDVIEVEEQVDPDPDFPTVAFPNPEEPGAMDLALAYAQDANADVVIANDPDADRCAVAVYDRRVGTYQGAETARSNGWRTLHGDEVGSLLGEDAAARVARSATGGVLASSVVSSRLLARIAASHRLRHETTLTGFKWISRVDGLAFGYEEALGYCADPERVRDKDGISAALLVAQLVNRLAAQDRSLVDALDDLARAHGLHVSGQLSARFDDLDRISDTMAHLRSTPPRSLGGAGVSSVADLSDGLDGLPPTDGVRLLTADSTRVVVRPSGTEPKVKCYLEVVVPVAPDASHDDLTAARAFAQERLERVQADMRRALGL</sequence>
<comment type="similarity">
    <text evidence="2">Belongs to the phosphohexose mutase family.</text>
</comment>
<dbReference type="GO" id="GO:0006166">
    <property type="term" value="P:purine ribonucleoside salvage"/>
    <property type="evidence" value="ECO:0007669"/>
    <property type="project" value="TreeGrafter"/>
</dbReference>
<dbReference type="SUPFAM" id="SSF53738">
    <property type="entry name" value="Phosphoglucomutase, first 3 domains"/>
    <property type="match status" value="3"/>
</dbReference>
<keyword evidence="3" id="KW-0597">Phosphoprotein</keyword>
<dbReference type="Gene3D" id="3.30.310.50">
    <property type="entry name" value="Alpha-D-phosphohexomutase, C-terminal domain"/>
    <property type="match status" value="1"/>
</dbReference>
<dbReference type="AlphaFoldDB" id="A0A927IZ62"/>
<comment type="cofactor">
    <cofactor evidence="1">
        <name>Mg(2+)</name>
        <dbReference type="ChEBI" id="CHEBI:18420"/>
    </cofactor>
</comment>
<name>A0A927IZ62_9MICO</name>
<dbReference type="CDD" id="cd05799">
    <property type="entry name" value="PGM2"/>
    <property type="match status" value="1"/>
</dbReference>
<proteinExistence type="inferred from homology"/>
<evidence type="ECO:0000256" key="3">
    <source>
        <dbReference type="ARBA" id="ARBA00022553"/>
    </source>
</evidence>
<dbReference type="PANTHER" id="PTHR45745">
    <property type="entry name" value="PHOSPHOMANNOMUTASE 45A"/>
    <property type="match status" value="1"/>
</dbReference>
<keyword evidence="4" id="KW-0479">Metal-binding</keyword>
<keyword evidence="6" id="KW-0413">Isomerase</keyword>
<feature type="domain" description="Alpha-D-phosphohexomutase alpha/beta/alpha" evidence="11">
    <location>
        <begin position="387"/>
        <end position="497"/>
    </location>
</feature>
<dbReference type="Pfam" id="PF00408">
    <property type="entry name" value="PGM_PMM_IV"/>
    <property type="match status" value="1"/>
</dbReference>
<dbReference type="GO" id="GO:0005975">
    <property type="term" value="P:carbohydrate metabolic process"/>
    <property type="evidence" value="ECO:0007669"/>
    <property type="project" value="InterPro"/>
</dbReference>
<gene>
    <name evidence="12" type="ORF">IF651_03300</name>
</gene>
<reference evidence="12" key="1">
    <citation type="journal article" date="2018" name="Curr. Microbiol.">
        <title>Cellulosimicrobium arenosum sp. nov., Isolated from Marine Sediment Sand.</title>
        <authorList>
            <person name="Oh M."/>
            <person name="Kim J.H."/>
            <person name="Yoon J.H."/>
            <person name="Schumann P."/>
            <person name="Kim W."/>
        </authorList>
    </citation>
    <scope>NUCLEOTIDE SEQUENCE</scope>
    <source>
        <strain evidence="12">KCTC 49039</strain>
    </source>
</reference>
<feature type="domain" description="Alpha-D-phosphohexomutase alpha/beta/alpha" evidence="9">
    <location>
        <begin position="94"/>
        <end position="239"/>
    </location>
</feature>
<evidence type="ECO:0000256" key="6">
    <source>
        <dbReference type="ARBA" id="ARBA00023235"/>
    </source>
</evidence>
<dbReference type="InterPro" id="IPR016066">
    <property type="entry name" value="A-D-PHexomutase_CS"/>
</dbReference>
<dbReference type="Gene3D" id="3.40.120.10">
    <property type="entry name" value="Alpha-D-Glucose-1,6-Bisphosphate, subunit A, domain 3"/>
    <property type="match status" value="3"/>
</dbReference>
<dbReference type="SUPFAM" id="SSF55957">
    <property type="entry name" value="Phosphoglucomutase, C-terminal domain"/>
    <property type="match status" value="1"/>
</dbReference>
<dbReference type="Pfam" id="PF02880">
    <property type="entry name" value="PGM_PMM_III"/>
    <property type="match status" value="1"/>
</dbReference>
<dbReference type="InterPro" id="IPR005843">
    <property type="entry name" value="A-D-PHexomutase_C"/>
</dbReference>
<evidence type="ECO:0000256" key="7">
    <source>
        <dbReference type="SAM" id="MobiDB-lite"/>
    </source>
</evidence>
<reference evidence="12" key="2">
    <citation type="submission" date="2020-09" db="EMBL/GenBank/DDBJ databases">
        <authorList>
            <person name="Yu Y."/>
        </authorList>
    </citation>
    <scope>NUCLEOTIDE SEQUENCE</scope>
    <source>
        <strain evidence="12">KCTC 49039</strain>
    </source>
</reference>
<dbReference type="InterPro" id="IPR005844">
    <property type="entry name" value="A-D-PHexomutase_a/b/a-I"/>
</dbReference>
<feature type="domain" description="Alpha-D-phosphohexomutase alpha/beta/alpha" evidence="10">
    <location>
        <begin position="264"/>
        <end position="362"/>
    </location>
</feature>
<feature type="compositionally biased region" description="Basic and acidic residues" evidence="7">
    <location>
        <begin position="1"/>
        <end position="15"/>
    </location>
</feature>
<protein>
    <submittedName>
        <fullName evidence="12">Phospho-sugar mutase</fullName>
    </submittedName>
</protein>
<evidence type="ECO:0000256" key="5">
    <source>
        <dbReference type="ARBA" id="ARBA00022842"/>
    </source>
</evidence>
<dbReference type="Pfam" id="PF02878">
    <property type="entry name" value="PGM_PMM_I"/>
    <property type="match status" value="1"/>
</dbReference>
<dbReference type="PANTHER" id="PTHR45745:SF1">
    <property type="entry name" value="PHOSPHOGLUCOMUTASE 2B-RELATED"/>
    <property type="match status" value="1"/>
</dbReference>
<evidence type="ECO:0000259" key="10">
    <source>
        <dbReference type="Pfam" id="PF02879"/>
    </source>
</evidence>
<evidence type="ECO:0000256" key="2">
    <source>
        <dbReference type="ARBA" id="ARBA00010231"/>
    </source>
</evidence>
<dbReference type="Pfam" id="PF02879">
    <property type="entry name" value="PGM_PMM_II"/>
    <property type="match status" value="1"/>
</dbReference>
<dbReference type="InterPro" id="IPR005841">
    <property type="entry name" value="Alpha-D-phosphohexomutase_SF"/>
</dbReference>
<dbReference type="PRINTS" id="PR00509">
    <property type="entry name" value="PGMPMM"/>
</dbReference>
<evidence type="ECO:0000256" key="1">
    <source>
        <dbReference type="ARBA" id="ARBA00001946"/>
    </source>
</evidence>
<accession>A0A927IZ62</accession>
<dbReference type="RefSeq" id="WP_191827669.1">
    <property type="nucleotide sequence ID" value="NZ_JACYHB010000002.1"/>
</dbReference>
<dbReference type="GO" id="GO:0000287">
    <property type="term" value="F:magnesium ion binding"/>
    <property type="evidence" value="ECO:0007669"/>
    <property type="project" value="InterPro"/>
</dbReference>
<dbReference type="GO" id="GO:0008973">
    <property type="term" value="F:phosphopentomutase activity"/>
    <property type="evidence" value="ECO:0007669"/>
    <property type="project" value="TreeGrafter"/>
</dbReference>
<feature type="domain" description="Alpha-D-phosphohexomutase C-terminal" evidence="8">
    <location>
        <begin position="555"/>
        <end position="586"/>
    </location>
</feature>
<evidence type="ECO:0000313" key="13">
    <source>
        <dbReference type="Proteomes" id="UP000610846"/>
    </source>
</evidence>
<dbReference type="InterPro" id="IPR005846">
    <property type="entry name" value="A-D-PHexomutase_a/b/a-III"/>
</dbReference>
<dbReference type="Proteomes" id="UP000610846">
    <property type="component" value="Unassembled WGS sequence"/>
</dbReference>